<evidence type="ECO:0000256" key="1">
    <source>
        <dbReference type="SAM" id="Phobius"/>
    </source>
</evidence>
<reference evidence="2" key="1">
    <citation type="submission" date="2023-06" db="EMBL/GenBank/DDBJ databases">
        <title>Sysu t00039.</title>
        <authorList>
            <person name="Gao L."/>
            <person name="Fang B.-Z."/>
            <person name="Li W.-J."/>
        </authorList>
    </citation>
    <scope>NUCLEOTIDE SEQUENCE</scope>
    <source>
        <strain evidence="2">SYSU T00039</strain>
    </source>
</reference>
<comment type="caution">
    <text evidence="2">The sequence shown here is derived from an EMBL/GenBank/DDBJ whole genome shotgun (WGS) entry which is preliminary data.</text>
</comment>
<feature type="transmembrane region" description="Helical" evidence="1">
    <location>
        <begin position="53"/>
        <end position="71"/>
    </location>
</feature>
<proteinExistence type="predicted"/>
<keyword evidence="1" id="KW-0812">Transmembrane</keyword>
<name>A0AAW7M8I6_9MICO</name>
<sequence length="144" mass="15188">MTAAQENVPMPRPQRPATLTFTQAILGLQAFAAIFAILLLWGLGRAGEVAAPAWLVWGCGLPFVLALGYAAGQQRKSWGRWLGWALQAPMLAAGLVEPAIALIGVIFLGLWIMALRLGGRIDRERAERDAAASPGAGESGAEIA</sequence>
<dbReference type="EMBL" id="JAUHPX010000002">
    <property type="protein sequence ID" value="MDN4487406.1"/>
    <property type="molecule type" value="Genomic_DNA"/>
</dbReference>
<protein>
    <submittedName>
        <fullName evidence="2">DUF4233 domain-containing protein</fullName>
    </submittedName>
</protein>
<keyword evidence="3" id="KW-1185">Reference proteome</keyword>
<dbReference type="AlphaFoldDB" id="A0AAW7M8I6"/>
<feature type="transmembrane region" description="Helical" evidence="1">
    <location>
        <begin position="91"/>
        <end position="115"/>
    </location>
</feature>
<dbReference type="Pfam" id="PF14017">
    <property type="entry name" value="DUF4233"/>
    <property type="match status" value="1"/>
</dbReference>
<keyword evidence="1" id="KW-1133">Transmembrane helix</keyword>
<keyword evidence="1" id="KW-0472">Membrane</keyword>
<dbReference type="Proteomes" id="UP001172737">
    <property type="component" value="Unassembled WGS sequence"/>
</dbReference>
<dbReference type="InterPro" id="IPR025327">
    <property type="entry name" value="DUF4233"/>
</dbReference>
<organism evidence="2 3">
    <name type="scientific">Demequina lignilytica</name>
    <dbReference type="NCBI Taxonomy" id="3051663"/>
    <lineage>
        <taxon>Bacteria</taxon>
        <taxon>Bacillati</taxon>
        <taxon>Actinomycetota</taxon>
        <taxon>Actinomycetes</taxon>
        <taxon>Micrococcales</taxon>
        <taxon>Demequinaceae</taxon>
        <taxon>Demequina</taxon>
    </lineage>
</organism>
<gene>
    <name evidence="2" type="ORF">QQX10_04395</name>
</gene>
<evidence type="ECO:0000313" key="2">
    <source>
        <dbReference type="EMBL" id="MDN4487406.1"/>
    </source>
</evidence>
<accession>A0AAW7M8I6</accession>
<evidence type="ECO:0000313" key="3">
    <source>
        <dbReference type="Proteomes" id="UP001172737"/>
    </source>
</evidence>
<dbReference type="RefSeq" id="WP_301118467.1">
    <property type="nucleotide sequence ID" value="NZ_JAUHPX010000002.1"/>
</dbReference>
<feature type="transmembrane region" description="Helical" evidence="1">
    <location>
        <begin position="20"/>
        <end position="41"/>
    </location>
</feature>